<organism evidence="1 2">
    <name type="scientific">Acaulospora colombiana</name>
    <dbReference type="NCBI Taxonomy" id="27376"/>
    <lineage>
        <taxon>Eukaryota</taxon>
        <taxon>Fungi</taxon>
        <taxon>Fungi incertae sedis</taxon>
        <taxon>Mucoromycota</taxon>
        <taxon>Glomeromycotina</taxon>
        <taxon>Glomeromycetes</taxon>
        <taxon>Diversisporales</taxon>
        <taxon>Acaulosporaceae</taxon>
        <taxon>Acaulospora</taxon>
    </lineage>
</organism>
<dbReference type="EMBL" id="CAJVPT010005020">
    <property type="protein sequence ID" value="CAG8515235.1"/>
    <property type="molecule type" value="Genomic_DNA"/>
</dbReference>
<keyword evidence="2" id="KW-1185">Reference proteome</keyword>
<proteinExistence type="predicted"/>
<evidence type="ECO:0000313" key="1">
    <source>
        <dbReference type="EMBL" id="CAG8515235.1"/>
    </source>
</evidence>
<dbReference type="Proteomes" id="UP000789525">
    <property type="component" value="Unassembled WGS sequence"/>
</dbReference>
<reference evidence="1" key="1">
    <citation type="submission" date="2021-06" db="EMBL/GenBank/DDBJ databases">
        <authorList>
            <person name="Kallberg Y."/>
            <person name="Tangrot J."/>
            <person name="Rosling A."/>
        </authorList>
    </citation>
    <scope>NUCLEOTIDE SEQUENCE</scope>
    <source>
        <strain evidence="1">CL356</strain>
    </source>
</reference>
<gene>
    <name evidence="1" type="ORF">ACOLOM_LOCUS3403</name>
</gene>
<protein>
    <submittedName>
        <fullName evidence="1">9169_t:CDS:1</fullName>
    </submittedName>
</protein>
<evidence type="ECO:0000313" key="2">
    <source>
        <dbReference type="Proteomes" id="UP000789525"/>
    </source>
</evidence>
<accession>A0ACA9L7I1</accession>
<sequence length="70" mass="8283">MNHIIYNKNKINLIISHSLKSNEYKKKLIVKDILIPPKSINQSIKYHKIYLSGKSSSTTKRKFREKKQLL</sequence>
<name>A0ACA9L7I1_9GLOM</name>
<comment type="caution">
    <text evidence="1">The sequence shown here is derived from an EMBL/GenBank/DDBJ whole genome shotgun (WGS) entry which is preliminary data.</text>
</comment>